<dbReference type="Pfam" id="PF00561">
    <property type="entry name" value="Abhydrolase_1"/>
    <property type="match status" value="1"/>
</dbReference>
<feature type="non-terminal residue" evidence="4">
    <location>
        <position position="1"/>
    </location>
</feature>
<evidence type="ECO:0000256" key="1">
    <source>
        <dbReference type="ARBA" id="ARBA00010088"/>
    </source>
</evidence>
<feature type="domain" description="AB hydrolase-1" evidence="3">
    <location>
        <begin position="2"/>
        <end position="135"/>
    </location>
</feature>
<evidence type="ECO:0000256" key="2">
    <source>
        <dbReference type="ARBA" id="ARBA00022801"/>
    </source>
</evidence>
<keyword evidence="2 4" id="KW-0378">Hydrolase</keyword>
<proteinExistence type="inferred from homology"/>
<evidence type="ECO:0000259" key="3">
    <source>
        <dbReference type="Pfam" id="PF00561"/>
    </source>
</evidence>
<comment type="similarity">
    <text evidence="1">Belongs to the peptidase S33 family.</text>
</comment>
<dbReference type="GO" id="GO:0016787">
    <property type="term" value="F:hydrolase activity"/>
    <property type="evidence" value="ECO:0007669"/>
    <property type="project" value="UniProtKB-KW"/>
</dbReference>
<dbReference type="PANTHER" id="PTHR43248">
    <property type="entry name" value="2-SUCCINYL-6-HYDROXY-2,4-CYCLOHEXADIENE-1-CARBOXYLATE SYNTHASE"/>
    <property type="match status" value="1"/>
</dbReference>
<name>A0ABW3MC16_9PSEU</name>
<comment type="caution">
    <text evidence="4">The sequence shown here is derived from an EMBL/GenBank/DDBJ whole genome shotgun (WGS) entry which is preliminary data.</text>
</comment>
<dbReference type="EMBL" id="JBHTIS010001433">
    <property type="protein sequence ID" value="MFD1048156.1"/>
    <property type="molecule type" value="Genomic_DNA"/>
</dbReference>
<dbReference type="InterPro" id="IPR051601">
    <property type="entry name" value="Serine_prot/Carboxylest_S33"/>
</dbReference>
<dbReference type="SUPFAM" id="SSF53474">
    <property type="entry name" value="alpha/beta-Hydrolases"/>
    <property type="match status" value="1"/>
</dbReference>
<evidence type="ECO:0000313" key="4">
    <source>
        <dbReference type="EMBL" id="MFD1048156.1"/>
    </source>
</evidence>
<evidence type="ECO:0000313" key="5">
    <source>
        <dbReference type="Proteomes" id="UP001597045"/>
    </source>
</evidence>
<organism evidence="4 5">
    <name type="scientific">Kibdelosporangium lantanae</name>
    <dbReference type="NCBI Taxonomy" id="1497396"/>
    <lineage>
        <taxon>Bacteria</taxon>
        <taxon>Bacillati</taxon>
        <taxon>Actinomycetota</taxon>
        <taxon>Actinomycetes</taxon>
        <taxon>Pseudonocardiales</taxon>
        <taxon>Pseudonocardiaceae</taxon>
        <taxon>Kibdelosporangium</taxon>
    </lineage>
</organism>
<dbReference type="InterPro" id="IPR000073">
    <property type="entry name" value="AB_hydrolase_1"/>
</dbReference>
<gene>
    <name evidence="4" type="ORF">ACFQ1S_22740</name>
</gene>
<sequence>DSIVRDAETIRRALLGDVPWTVLGQSFGGFCTVTYLSLAPEGLREAFVTGGLPGVSAIADDVYRALYGTVAAKNAAHYGRHPEDVERARAVVRHLRDHEERLPNGRPLTVEAFQALGNLLGSGTGSQELHYLLESPFADRAELSDAFLLQVDTHLSWASANPLYSVLHEATYAQDDRSTSWSAQRVRAEHPEFDAHTAVDGDAPVLFTGEMIYPWMFTNDPLLSSFQDVAHQLANRSPWPRLYDVDRLRANTVPVTAAVYANDMYVDRDLSLHTAHTIRGLRPWVTEDYEHDGLRASNGEVLDHLLTIAHPD</sequence>
<dbReference type="Proteomes" id="UP001597045">
    <property type="component" value="Unassembled WGS sequence"/>
</dbReference>
<dbReference type="Gene3D" id="3.40.50.1820">
    <property type="entry name" value="alpha/beta hydrolase"/>
    <property type="match status" value="1"/>
</dbReference>
<protein>
    <submittedName>
        <fullName evidence="4">Alpha/beta fold hydrolase</fullName>
    </submittedName>
</protein>
<reference evidence="5" key="1">
    <citation type="journal article" date="2019" name="Int. J. Syst. Evol. Microbiol.">
        <title>The Global Catalogue of Microorganisms (GCM) 10K type strain sequencing project: providing services to taxonomists for standard genome sequencing and annotation.</title>
        <authorList>
            <consortium name="The Broad Institute Genomics Platform"/>
            <consortium name="The Broad Institute Genome Sequencing Center for Infectious Disease"/>
            <person name="Wu L."/>
            <person name="Ma J."/>
        </authorList>
    </citation>
    <scope>NUCLEOTIDE SEQUENCE [LARGE SCALE GENOMIC DNA]</scope>
    <source>
        <strain evidence="5">JCM 31486</strain>
    </source>
</reference>
<dbReference type="InterPro" id="IPR029058">
    <property type="entry name" value="AB_hydrolase_fold"/>
</dbReference>
<dbReference type="PANTHER" id="PTHR43248:SF2">
    <property type="entry name" value="PROLYL AMINOPEPTIDASE"/>
    <property type="match status" value="1"/>
</dbReference>
<accession>A0ABW3MC16</accession>
<keyword evidence="5" id="KW-1185">Reference proteome</keyword>